<comment type="caution">
    <text evidence="1">The sequence shown here is derived from an EMBL/GenBank/DDBJ whole genome shotgun (WGS) entry which is preliminary data.</text>
</comment>
<proteinExistence type="predicted"/>
<name>A0A812RHR4_SYMPI</name>
<evidence type="ECO:0000313" key="1">
    <source>
        <dbReference type="EMBL" id="CAE7440152.1"/>
    </source>
</evidence>
<dbReference type="EMBL" id="CAJNIZ010020413">
    <property type="protein sequence ID" value="CAE7440152.1"/>
    <property type="molecule type" value="Genomic_DNA"/>
</dbReference>
<dbReference type="Proteomes" id="UP000649617">
    <property type="component" value="Unassembled WGS sequence"/>
</dbReference>
<dbReference type="AlphaFoldDB" id="A0A812RHR4"/>
<sequence length="391" mass="45033">ESIFLKYVYKLGLTFRTKISTTLDFNQGYKGGNKTLDDIMECFVSEALEAYWKGVQGPYECGNFFLVFLRQEGDLPAQAKIWHLERSFTNFPNPMCCRCMADGYEIDFADLRLNATWRSTSYMIKPWGTTSPMHNLPGGTEEIFLAKDLFHLSNLGITRTFVASLICYLVSLGFFTDPDGGNSIPSRLNQAYRDFRDYCRMTRETPDIKHFSRDGFRWKTPTSFPESSMKGSDTRLILKWLMDFLSMPWSLNDVLLSALAAGNGMDAFHRLCFSAENRVWLSTAETHKAAEHLGSFMVHYYAAAKLCFGQRKLFFNLTPKYHYMLHLHDDLVLHEGQEYSINPAIWSTQMDEDYVGVTSRMSRSCHQSTVAFRTGDRWLVSTYQKWRCAAT</sequence>
<keyword evidence="2" id="KW-1185">Reference proteome</keyword>
<accession>A0A812RHR4</accession>
<protein>
    <submittedName>
        <fullName evidence="1">Uncharacterized protein</fullName>
    </submittedName>
</protein>
<evidence type="ECO:0000313" key="2">
    <source>
        <dbReference type="Proteomes" id="UP000649617"/>
    </source>
</evidence>
<reference evidence="1" key="1">
    <citation type="submission" date="2021-02" db="EMBL/GenBank/DDBJ databases">
        <authorList>
            <person name="Dougan E. K."/>
            <person name="Rhodes N."/>
            <person name="Thang M."/>
            <person name="Chan C."/>
        </authorList>
    </citation>
    <scope>NUCLEOTIDE SEQUENCE</scope>
</reference>
<feature type="non-terminal residue" evidence="1">
    <location>
        <position position="1"/>
    </location>
</feature>
<gene>
    <name evidence="1" type="ORF">SPIL2461_LOCUS10730</name>
</gene>
<dbReference type="OrthoDB" id="406158at2759"/>
<organism evidence="1 2">
    <name type="scientific">Symbiodinium pilosum</name>
    <name type="common">Dinoflagellate</name>
    <dbReference type="NCBI Taxonomy" id="2952"/>
    <lineage>
        <taxon>Eukaryota</taxon>
        <taxon>Sar</taxon>
        <taxon>Alveolata</taxon>
        <taxon>Dinophyceae</taxon>
        <taxon>Suessiales</taxon>
        <taxon>Symbiodiniaceae</taxon>
        <taxon>Symbiodinium</taxon>
    </lineage>
</organism>